<gene>
    <name evidence="2" type="ORF">LTR97_009016</name>
</gene>
<evidence type="ECO:0000256" key="1">
    <source>
        <dbReference type="SAM" id="MobiDB-lite"/>
    </source>
</evidence>
<evidence type="ECO:0008006" key="4">
    <source>
        <dbReference type="Google" id="ProtNLM"/>
    </source>
</evidence>
<evidence type="ECO:0000313" key="3">
    <source>
        <dbReference type="Proteomes" id="UP001310594"/>
    </source>
</evidence>
<sequence>MDRLPNELVDVIAAKCDFPSLKNLRLVNKVTKDAATPLVFGHFYMGYFPDHLDNLCKLAKSPLAKEVKVFTLFSDLLPNWTEEKWRDQVDLRPECYESYEWCRAQQIEPQYLPDCGFCTDGGTCAECRGCYLGDAYAALPRHHFDDEQLFEVWTRFRTLRESQAAWREDREGIVFQEYFSLLPSLTEARVVCAAIQYHRCAKRAPVWERLRKEICVSPDDWNYDWTEGDERFTGIAEGQPPLCLLEAVGFRAQFAGTTHISKLMVQNTYRKSYMDRLGTTVGQGGNNRHLCESPTYARRYLNVLEGFKHITALKLEIVGSIPVEPQVMIEICTILRTATQLRRLELSFLDDYELLMGGVVHTKALSDSFCGEHDDSIQHAKESQPLYWPHLEHMALRTNITPDPFVSFLRRHAATLRSLELRDMSVDDATDLLKEIPKVLKLDHVHIEKIYGVNTKYDASDEDSYPFICYLRDGTSCPDDYEKNLRAYLLGQAEKLPELREHGRGGKPKWTTILAEDVESGSDEDQ</sequence>
<comment type="caution">
    <text evidence="2">The sequence shown here is derived from an EMBL/GenBank/DDBJ whole genome shotgun (WGS) entry which is preliminary data.</text>
</comment>
<organism evidence="2 3">
    <name type="scientific">Elasticomyces elasticus</name>
    <dbReference type="NCBI Taxonomy" id="574655"/>
    <lineage>
        <taxon>Eukaryota</taxon>
        <taxon>Fungi</taxon>
        <taxon>Dikarya</taxon>
        <taxon>Ascomycota</taxon>
        <taxon>Pezizomycotina</taxon>
        <taxon>Dothideomycetes</taxon>
        <taxon>Dothideomycetidae</taxon>
        <taxon>Mycosphaerellales</taxon>
        <taxon>Teratosphaeriaceae</taxon>
        <taxon>Elasticomyces</taxon>
    </lineage>
</organism>
<feature type="region of interest" description="Disordered" evidence="1">
    <location>
        <begin position="500"/>
        <end position="526"/>
    </location>
</feature>
<dbReference type="Proteomes" id="UP001310594">
    <property type="component" value="Unassembled WGS sequence"/>
</dbReference>
<proteinExistence type="predicted"/>
<evidence type="ECO:0000313" key="2">
    <source>
        <dbReference type="EMBL" id="KAK5695507.1"/>
    </source>
</evidence>
<dbReference type="EMBL" id="JAVRQU010000014">
    <property type="protein sequence ID" value="KAK5695507.1"/>
    <property type="molecule type" value="Genomic_DNA"/>
</dbReference>
<name>A0AAN8A025_9PEZI</name>
<dbReference type="AlphaFoldDB" id="A0AAN8A025"/>
<protein>
    <recommendedName>
        <fullName evidence="4">F-box domain-containing protein</fullName>
    </recommendedName>
</protein>
<reference evidence="2" key="1">
    <citation type="submission" date="2023-08" db="EMBL/GenBank/DDBJ databases">
        <title>Black Yeasts Isolated from many extreme environments.</title>
        <authorList>
            <person name="Coleine C."/>
            <person name="Stajich J.E."/>
            <person name="Selbmann L."/>
        </authorList>
    </citation>
    <scope>NUCLEOTIDE SEQUENCE</scope>
    <source>
        <strain evidence="2">CCFEE 5810</strain>
    </source>
</reference>
<accession>A0AAN8A025</accession>
<feature type="compositionally biased region" description="Acidic residues" evidence="1">
    <location>
        <begin position="516"/>
        <end position="526"/>
    </location>
</feature>